<sequence length="387" mass="44184">MKQPLRIGFLTPYSGIYPFYAQHLSAGWLLGMGLHPFQQHQIQFIPEYTKMGSGKDTLEAIRKLVFFDRVDLISGLVGYKALANSIPILEQSNQTAFFFDLGEYIPYFPYLSPNVFYASHQLWQSEYALGHWAQQHFGDAGLVVMPVYEAGYHFSAAFRRGAIAAGNNALHLHILPYDPQQGGTLNLVNFFASLEEKQPPYVHAIFCGNHGTAFLAEWATSKWHKKIPLLINEPMAYDDILQDVAHLHLEVYSSMMWDNRSDNRVNTEFVKRFETLCGQKANVFGLMGYEAGLVWKELWPQVEKGDWDTIRNLLKQEIIVGPRGEKSFYPQSGFALPQTSIYKIKTSQHQLQKMILDEGKGMLFNAAAFEEIHRDNVSGWQNPFMCI</sequence>
<evidence type="ECO:0000256" key="1">
    <source>
        <dbReference type="ARBA" id="ARBA00010062"/>
    </source>
</evidence>
<dbReference type="InterPro" id="IPR028081">
    <property type="entry name" value="Leu-bd"/>
</dbReference>
<evidence type="ECO:0000259" key="3">
    <source>
        <dbReference type="Pfam" id="PF13458"/>
    </source>
</evidence>
<evidence type="ECO:0000313" key="4">
    <source>
        <dbReference type="EMBL" id="SFJ52237.1"/>
    </source>
</evidence>
<feature type="domain" description="Leucine-binding protein" evidence="3">
    <location>
        <begin position="4"/>
        <end position="345"/>
    </location>
</feature>
<keyword evidence="5" id="KW-1185">Reference proteome</keyword>
<dbReference type="AlphaFoldDB" id="A0A1I3S3S7"/>
<dbReference type="RefSeq" id="WP_090629834.1">
    <property type="nucleotide sequence ID" value="NZ_FOQO01000010.1"/>
</dbReference>
<proteinExistence type="inferred from homology"/>
<dbReference type="STRING" id="1477437.SAMN05444682_110209"/>
<name>A0A1I3S3S7_9SPHI</name>
<dbReference type="Gene3D" id="3.40.50.2300">
    <property type="match status" value="2"/>
</dbReference>
<evidence type="ECO:0000256" key="2">
    <source>
        <dbReference type="ARBA" id="ARBA00022729"/>
    </source>
</evidence>
<reference evidence="4 5" key="1">
    <citation type="submission" date="2016-10" db="EMBL/GenBank/DDBJ databases">
        <authorList>
            <person name="de Groot N.N."/>
        </authorList>
    </citation>
    <scope>NUCLEOTIDE SEQUENCE [LARGE SCALE GENOMIC DNA]</scope>
    <source>
        <strain evidence="4 5">RK1</strain>
    </source>
</reference>
<protein>
    <submittedName>
        <fullName evidence="4">Amino acid/amide ABC transporter substrate-binding protein, HAAT family</fullName>
    </submittedName>
</protein>
<dbReference type="OrthoDB" id="827062at2"/>
<dbReference type="EMBL" id="FOQO01000010">
    <property type="protein sequence ID" value="SFJ52237.1"/>
    <property type="molecule type" value="Genomic_DNA"/>
</dbReference>
<dbReference type="InterPro" id="IPR028082">
    <property type="entry name" value="Peripla_BP_I"/>
</dbReference>
<dbReference type="Proteomes" id="UP000198670">
    <property type="component" value="Unassembled WGS sequence"/>
</dbReference>
<keyword evidence="2" id="KW-0732">Signal</keyword>
<accession>A0A1I3S3S7</accession>
<dbReference type="Pfam" id="PF13458">
    <property type="entry name" value="Peripla_BP_6"/>
    <property type="match status" value="1"/>
</dbReference>
<gene>
    <name evidence="4" type="ORF">SAMN05444682_110209</name>
</gene>
<organism evidence="4 5">
    <name type="scientific">Parapedobacter indicus</name>
    <dbReference type="NCBI Taxonomy" id="1477437"/>
    <lineage>
        <taxon>Bacteria</taxon>
        <taxon>Pseudomonadati</taxon>
        <taxon>Bacteroidota</taxon>
        <taxon>Sphingobacteriia</taxon>
        <taxon>Sphingobacteriales</taxon>
        <taxon>Sphingobacteriaceae</taxon>
        <taxon>Parapedobacter</taxon>
    </lineage>
</organism>
<comment type="similarity">
    <text evidence="1">Belongs to the leucine-binding protein family.</text>
</comment>
<evidence type="ECO:0000313" key="5">
    <source>
        <dbReference type="Proteomes" id="UP000198670"/>
    </source>
</evidence>
<dbReference type="SUPFAM" id="SSF53822">
    <property type="entry name" value="Periplasmic binding protein-like I"/>
    <property type="match status" value="1"/>
</dbReference>